<dbReference type="PANTHER" id="PTHR44196:SF1">
    <property type="entry name" value="DEHYDROGENASE_REDUCTASE SDR FAMILY MEMBER 7B"/>
    <property type="match status" value="1"/>
</dbReference>
<evidence type="ECO:0000313" key="5">
    <source>
        <dbReference type="Proteomes" id="UP000183417"/>
    </source>
</evidence>
<proteinExistence type="inferred from homology"/>
<dbReference type="GeneID" id="94689292"/>
<gene>
    <name evidence="4" type="ORF">SAMN05421547_10356</name>
</gene>
<dbReference type="Gene3D" id="3.40.50.720">
    <property type="entry name" value="NAD(P)-binding Rossmann-like Domain"/>
    <property type="match status" value="1"/>
</dbReference>
<dbReference type="SUPFAM" id="SSF51735">
    <property type="entry name" value="NAD(P)-binding Rossmann-fold domains"/>
    <property type="match status" value="1"/>
</dbReference>
<comment type="similarity">
    <text evidence="1 3">Belongs to the short-chain dehydrogenases/reductases (SDR) family.</text>
</comment>
<protein>
    <submittedName>
        <fullName evidence="4">Short-chain dehydrogenase</fullName>
    </submittedName>
</protein>
<keyword evidence="2" id="KW-0560">Oxidoreductase</keyword>
<dbReference type="PROSITE" id="PS00061">
    <property type="entry name" value="ADH_SHORT"/>
    <property type="match status" value="1"/>
</dbReference>
<dbReference type="GO" id="GO:0016491">
    <property type="term" value="F:oxidoreductase activity"/>
    <property type="evidence" value="ECO:0007669"/>
    <property type="project" value="UniProtKB-KW"/>
</dbReference>
<dbReference type="EMBL" id="FNPE01000003">
    <property type="protein sequence ID" value="SDY19266.1"/>
    <property type="molecule type" value="Genomic_DNA"/>
</dbReference>
<evidence type="ECO:0000313" key="4">
    <source>
        <dbReference type="EMBL" id="SDY19266.1"/>
    </source>
</evidence>
<name>A0A1H3HUU2_9BURK</name>
<organism evidence="4 5">
    <name type="scientific">Delftia lacustris</name>
    <dbReference type="NCBI Taxonomy" id="558537"/>
    <lineage>
        <taxon>Bacteria</taxon>
        <taxon>Pseudomonadati</taxon>
        <taxon>Pseudomonadota</taxon>
        <taxon>Betaproteobacteria</taxon>
        <taxon>Burkholderiales</taxon>
        <taxon>Comamonadaceae</taxon>
        <taxon>Delftia</taxon>
    </lineage>
</organism>
<dbReference type="Proteomes" id="UP000183417">
    <property type="component" value="Unassembled WGS sequence"/>
</dbReference>
<dbReference type="Pfam" id="PF00106">
    <property type="entry name" value="adh_short"/>
    <property type="match status" value="1"/>
</dbReference>
<dbReference type="InterPro" id="IPR036291">
    <property type="entry name" value="NAD(P)-bd_dom_sf"/>
</dbReference>
<evidence type="ECO:0000256" key="2">
    <source>
        <dbReference type="ARBA" id="ARBA00023002"/>
    </source>
</evidence>
<dbReference type="GO" id="GO:0016020">
    <property type="term" value="C:membrane"/>
    <property type="evidence" value="ECO:0007669"/>
    <property type="project" value="TreeGrafter"/>
</dbReference>
<dbReference type="RefSeq" id="WP_017405004.1">
    <property type="nucleotide sequence ID" value="NZ_CP141274.1"/>
</dbReference>
<dbReference type="InterPro" id="IPR002347">
    <property type="entry name" value="SDR_fam"/>
</dbReference>
<sequence length="266" mass="28885">MTTSSRSPAPLAFITGASSGIGQALAWHAYQQGWSLALVARRGDVMAQWAAQQGLDSSRFALYEADVGVPDSIIAAARRCEQQQGLPDVVIANAGVSWGVDTSMREDIDTMQQVLAVNTMGVVASFHPFIAPMVQRGSGQLVGISSVAGLRGLPGHGAYCASKAAVIAYCESLRGELRSSGVKVTTLLPGYVDTPLTRGNRYGMPFLLEPQEFSARAWRAIEDRRSLVIIPWQMAWVGRLMKILPNAIFDRLLVGRKRKHRHLENP</sequence>
<reference evidence="4 5" key="1">
    <citation type="submission" date="2016-10" db="EMBL/GenBank/DDBJ databases">
        <authorList>
            <person name="de Groot N.N."/>
        </authorList>
    </citation>
    <scope>NUCLEOTIDE SEQUENCE [LARGE SCALE GENOMIC DNA]</scope>
    <source>
        <strain evidence="4 5">LMG 24775</strain>
    </source>
</reference>
<evidence type="ECO:0000256" key="1">
    <source>
        <dbReference type="ARBA" id="ARBA00006484"/>
    </source>
</evidence>
<evidence type="ECO:0000256" key="3">
    <source>
        <dbReference type="RuleBase" id="RU000363"/>
    </source>
</evidence>
<dbReference type="PANTHER" id="PTHR44196">
    <property type="entry name" value="DEHYDROGENASE/REDUCTASE SDR FAMILY MEMBER 7B"/>
    <property type="match status" value="1"/>
</dbReference>
<dbReference type="AlphaFoldDB" id="A0A1H3HUU2"/>
<dbReference type="NCBIfam" id="NF005437">
    <property type="entry name" value="PRK07024.1"/>
    <property type="match status" value="1"/>
</dbReference>
<dbReference type="PRINTS" id="PR00081">
    <property type="entry name" value="GDHRDH"/>
</dbReference>
<dbReference type="InterPro" id="IPR020904">
    <property type="entry name" value="Sc_DH/Rdtase_CS"/>
</dbReference>
<accession>A0A1H3HUU2</accession>
<dbReference type="PRINTS" id="PR00080">
    <property type="entry name" value="SDRFAMILY"/>
</dbReference>